<dbReference type="Pfam" id="PF08284">
    <property type="entry name" value="RVP_2"/>
    <property type="match status" value="1"/>
</dbReference>
<dbReference type="SUPFAM" id="SSF50630">
    <property type="entry name" value="Acid proteases"/>
    <property type="match status" value="1"/>
</dbReference>
<dbReference type="PANTHER" id="PTHR15503:SF22">
    <property type="entry name" value="TRANSPOSON TY3-I GAG POLYPROTEIN"/>
    <property type="match status" value="1"/>
</dbReference>
<proteinExistence type="predicted"/>
<dbReference type="CDD" id="cd00303">
    <property type="entry name" value="retropepsin_like"/>
    <property type="match status" value="1"/>
</dbReference>
<evidence type="ECO:0000313" key="1">
    <source>
        <dbReference type="EMBL" id="KAF5895380.1"/>
    </source>
</evidence>
<comment type="caution">
    <text evidence="1">The sequence shown here is derived from an EMBL/GenBank/DDBJ whole genome shotgun (WGS) entry which is preliminary data.</text>
</comment>
<keyword evidence="2" id="KW-1185">Reference proteome</keyword>
<dbReference type="InterPro" id="IPR021109">
    <property type="entry name" value="Peptidase_aspartic_dom_sf"/>
</dbReference>
<sequence length="174" mass="19261">KALLDSGSAGNFISRTLCRQLKVPLELRSVPIQICCVTGAPPAGGLVRYITPPLRMQVGWLHEEKIRFLVLEKSTSDVILGRPWLTLHDPILSWQEGEILKWGDDCFSHCLSQVPALPLNSTSVESLTGVPHHDIPEAYSSFQDIFCPVRATQLPPHRPWDCAIDLLPGAPVPR</sequence>
<dbReference type="InterPro" id="IPR032567">
    <property type="entry name" value="RTL1-rel"/>
</dbReference>
<gene>
    <name evidence="1" type="ORF">DAT39_014901</name>
</gene>
<dbReference type="OrthoDB" id="8052860at2759"/>
<dbReference type="AlphaFoldDB" id="A0A8J4XCH6"/>
<dbReference type="PANTHER" id="PTHR15503">
    <property type="entry name" value="LDOC1 RELATED"/>
    <property type="match status" value="1"/>
</dbReference>
<accession>A0A8J4XCH6</accession>
<dbReference type="EMBL" id="QNUK01000325">
    <property type="protein sequence ID" value="KAF5895380.1"/>
    <property type="molecule type" value="Genomic_DNA"/>
</dbReference>
<feature type="non-terminal residue" evidence="1">
    <location>
        <position position="1"/>
    </location>
</feature>
<organism evidence="1 2">
    <name type="scientific">Clarias magur</name>
    <name type="common">Asian catfish</name>
    <name type="synonym">Macropteronotus magur</name>
    <dbReference type="NCBI Taxonomy" id="1594786"/>
    <lineage>
        <taxon>Eukaryota</taxon>
        <taxon>Metazoa</taxon>
        <taxon>Chordata</taxon>
        <taxon>Craniata</taxon>
        <taxon>Vertebrata</taxon>
        <taxon>Euteleostomi</taxon>
        <taxon>Actinopterygii</taxon>
        <taxon>Neopterygii</taxon>
        <taxon>Teleostei</taxon>
        <taxon>Ostariophysi</taxon>
        <taxon>Siluriformes</taxon>
        <taxon>Clariidae</taxon>
        <taxon>Clarias</taxon>
    </lineage>
</organism>
<name>A0A8J4XCH6_CLAMG</name>
<dbReference type="Proteomes" id="UP000727407">
    <property type="component" value="Unassembled WGS sequence"/>
</dbReference>
<protein>
    <submittedName>
        <fullName evidence="1">Transposon Tf2-6 polyprotein</fullName>
    </submittedName>
</protein>
<reference evidence="1" key="1">
    <citation type="submission" date="2020-07" db="EMBL/GenBank/DDBJ databases">
        <title>Clarias magur genome sequencing, assembly and annotation.</title>
        <authorList>
            <person name="Kushwaha B."/>
            <person name="Kumar R."/>
            <person name="Das P."/>
            <person name="Joshi C.G."/>
            <person name="Kumar D."/>
            <person name="Nagpure N.S."/>
            <person name="Pandey M."/>
            <person name="Agarwal S."/>
            <person name="Srivastava S."/>
            <person name="Singh M."/>
            <person name="Sahoo L."/>
            <person name="Jayasankar P."/>
            <person name="Meher P.K."/>
            <person name="Koringa P.G."/>
            <person name="Iquebal M.A."/>
            <person name="Das S.P."/>
            <person name="Bit A."/>
            <person name="Patnaik S."/>
            <person name="Patel N."/>
            <person name="Shah T.M."/>
            <person name="Hinsu A."/>
            <person name="Jena J.K."/>
        </authorList>
    </citation>
    <scope>NUCLEOTIDE SEQUENCE</scope>
    <source>
        <strain evidence="1">CIFAMagur01</strain>
        <tissue evidence="1">Testis</tissue>
    </source>
</reference>
<feature type="non-terminal residue" evidence="1">
    <location>
        <position position="174"/>
    </location>
</feature>
<evidence type="ECO:0000313" key="2">
    <source>
        <dbReference type="Proteomes" id="UP000727407"/>
    </source>
</evidence>
<dbReference type="Gene3D" id="2.40.70.10">
    <property type="entry name" value="Acid Proteases"/>
    <property type="match status" value="1"/>
</dbReference>